<sequence length="536" mass="58038">MTFIVPDHTTFENGTLETPASMVIGNHAVIGCNLSMDTLMAGEGVQVSGQVDSKSDIRADVWCKFEKDVNAGGDVYLGEFTTINGKIIVEGDLDIGKEVKLNGGFLSRGWVVVRNPLPIMIFIFLYIRELIGLGKTSEEIDKALTDLFEDDEEIDLEKLAEMDLSKVIGFDRLLIIPIGSKISADSINVPENTVVGNNCVLSGKLICKNFESGKNLLLNGDIRARGDVVLSEGTKVVGNISTSGKLILDKNVTVSGNLTAKSVLIHETSFVEGKISSGNVRFVLGEFDPKNPDAEGTKILSKAESVDWMKTNVKEKPAEPENDFQIDAEPDADSESDSETEIQEQIAEETDAVGADAGPGGAESELSAANTDDALPDSVSGSKSSKRKTRNQNRRAAFEKRSKKDDLVIVDIFSGEEMKNEPTSELEVETEVDVEIFEIEIEPEPKPDADVQSDSSETADPAVDDYLNAVGGDDDVAAVGGDAKENEPVLEKYASKAEKSFFDAAEKGEVETEKEREDAKREAASISRAKKKRSKR</sequence>
<gene>
    <name evidence="2" type="ORF">MsAc7_12900</name>
</gene>
<feature type="compositionally biased region" description="Basic and acidic residues" evidence="1">
    <location>
        <begin position="501"/>
        <end position="523"/>
    </location>
</feature>
<protein>
    <recommendedName>
        <fullName evidence="4">Acyltransferase</fullName>
    </recommendedName>
</protein>
<proteinExistence type="predicted"/>
<keyword evidence="3" id="KW-1185">Reference proteome</keyword>
<feature type="compositionally biased region" description="Acidic residues" evidence="1">
    <location>
        <begin position="320"/>
        <end position="351"/>
    </location>
</feature>
<dbReference type="RefSeq" id="WP_338102086.1">
    <property type="nucleotide sequence ID" value="NZ_CP131060.1"/>
</dbReference>
<evidence type="ECO:0000256" key="1">
    <source>
        <dbReference type="SAM" id="MobiDB-lite"/>
    </source>
</evidence>
<dbReference type="AlphaFoldDB" id="A0AA96ZWA5"/>
<evidence type="ECO:0000313" key="3">
    <source>
        <dbReference type="Proteomes" id="UP001303587"/>
    </source>
</evidence>
<feature type="region of interest" description="Disordered" evidence="1">
    <location>
        <begin position="501"/>
        <end position="536"/>
    </location>
</feature>
<feature type="region of interest" description="Disordered" evidence="1">
    <location>
        <begin position="315"/>
        <end position="401"/>
    </location>
</feature>
<feature type="region of interest" description="Disordered" evidence="1">
    <location>
        <begin position="441"/>
        <end position="487"/>
    </location>
</feature>
<evidence type="ECO:0008006" key="4">
    <source>
        <dbReference type="Google" id="ProtNLM"/>
    </source>
</evidence>
<dbReference type="EMBL" id="CP131060">
    <property type="protein sequence ID" value="WNY25732.1"/>
    <property type="molecule type" value="Genomic_DNA"/>
</dbReference>
<dbReference type="Proteomes" id="UP001303587">
    <property type="component" value="Chromosome"/>
</dbReference>
<dbReference type="InterPro" id="IPR011004">
    <property type="entry name" value="Trimer_LpxA-like_sf"/>
</dbReference>
<name>A0AA96ZWA5_9EURY</name>
<evidence type="ECO:0000313" key="2">
    <source>
        <dbReference type="EMBL" id="WNY25732.1"/>
    </source>
</evidence>
<organism evidence="2 3">
    <name type="scientific">Methanolapillus millepedarum</name>
    <dbReference type="NCBI Taxonomy" id="3028296"/>
    <lineage>
        <taxon>Archaea</taxon>
        <taxon>Methanobacteriati</taxon>
        <taxon>Methanobacteriota</taxon>
        <taxon>Stenosarchaea group</taxon>
        <taxon>Methanomicrobia</taxon>
        <taxon>Methanosarcinales</taxon>
        <taxon>Methanosarcinaceae</taxon>
        <taxon>Methanolapillus</taxon>
    </lineage>
</organism>
<reference evidence="2 3" key="1">
    <citation type="submission" date="2023-07" db="EMBL/GenBank/DDBJ databases">
        <title>Closed genoem sequence of Methanosarcinaceae archaeon Ac7.</title>
        <authorList>
            <person name="Poehlein A."/>
            <person name="Protasov E."/>
            <person name="Platt K."/>
            <person name="Reeh H."/>
            <person name="Daniel R."/>
            <person name="Brune A."/>
        </authorList>
    </citation>
    <scope>NUCLEOTIDE SEQUENCE [LARGE SCALE GENOMIC DNA]</scope>
    <source>
        <strain evidence="2 3">Ac7</strain>
    </source>
</reference>
<feature type="compositionally biased region" description="Basic residues" evidence="1">
    <location>
        <begin position="384"/>
        <end position="393"/>
    </location>
</feature>
<accession>A0AA96ZWA5</accession>
<dbReference type="SUPFAM" id="SSF51161">
    <property type="entry name" value="Trimeric LpxA-like enzymes"/>
    <property type="match status" value="1"/>
</dbReference>
<dbReference type="GeneID" id="89230393"/>